<dbReference type="PROSITE" id="PS51819">
    <property type="entry name" value="VOC"/>
    <property type="match status" value="1"/>
</dbReference>
<dbReference type="InterPro" id="IPR029068">
    <property type="entry name" value="Glyas_Bleomycin-R_OHBP_Dase"/>
</dbReference>
<protein>
    <submittedName>
        <fullName evidence="2">VOC family protein</fullName>
    </submittedName>
</protein>
<accession>A0ABT8KKD5</accession>
<dbReference type="Gene3D" id="3.30.720.120">
    <property type="match status" value="1"/>
</dbReference>
<dbReference type="Proteomes" id="UP001172082">
    <property type="component" value="Unassembled WGS sequence"/>
</dbReference>
<organism evidence="2 3">
    <name type="scientific">Splendidivirga corallicola</name>
    <dbReference type="NCBI Taxonomy" id="3051826"/>
    <lineage>
        <taxon>Bacteria</taxon>
        <taxon>Pseudomonadati</taxon>
        <taxon>Bacteroidota</taxon>
        <taxon>Cytophagia</taxon>
        <taxon>Cytophagales</taxon>
        <taxon>Splendidivirgaceae</taxon>
        <taxon>Splendidivirga</taxon>
    </lineage>
</organism>
<dbReference type="InterPro" id="IPR037523">
    <property type="entry name" value="VOC_core"/>
</dbReference>
<dbReference type="Pfam" id="PF00903">
    <property type="entry name" value="Glyoxalase"/>
    <property type="match status" value="1"/>
</dbReference>
<dbReference type="RefSeq" id="WP_346750067.1">
    <property type="nucleotide sequence ID" value="NZ_JAUJEA010000001.1"/>
</dbReference>
<feature type="domain" description="VOC" evidence="1">
    <location>
        <begin position="1"/>
        <end position="116"/>
    </location>
</feature>
<gene>
    <name evidence="2" type="ORF">QQ008_01675</name>
</gene>
<evidence type="ECO:0000313" key="3">
    <source>
        <dbReference type="Proteomes" id="UP001172082"/>
    </source>
</evidence>
<keyword evidence="3" id="KW-1185">Reference proteome</keyword>
<proteinExistence type="predicted"/>
<dbReference type="InterPro" id="IPR004360">
    <property type="entry name" value="Glyas_Fos-R_dOase_dom"/>
</dbReference>
<sequence>MINICSDKLEESKMFYTNLFDFNVNYESDWFIHLISKDKQLELGIIDRKNEIVPNDSKSQPQGFYVTLVVDNADEVFDLAKSNGFDIEQAPEDTFYGQRRLLLKDPNGALIDVSAPIPNFSFQE</sequence>
<comment type="caution">
    <text evidence="2">The sequence shown here is derived from an EMBL/GenBank/DDBJ whole genome shotgun (WGS) entry which is preliminary data.</text>
</comment>
<evidence type="ECO:0000313" key="2">
    <source>
        <dbReference type="EMBL" id="MDN5200040.1"/>
    </source>
</evidence>
<dbReference type="EMBL" id="JAUJEA010000001">
    <property type="protein sequence ID" value="MDN5200040.1"/>
    <property type="molecule type" value="Genomic_DNA"/>
</dbReference>
<name>A0ABT8KKD5_9BACT</name>
<evidence type="ECO:0000259" key="1">
    <source>
        <dbReference type="PROSITE" id="PS51819"/>
    </source>
</evidence>
<dbReference type="SUPFAM" id="SSF54593">
    <property type="entry name" value="Glyoxalase/Bleomycin resistance protein/Dihydroxybiphenyl dioxygenase"/>
    <property type="match status" value="1"/>
</dbReference>
<reference evidence="2" key="1">
    <citation type="submission" date="2023-06" db="EMBL/GenBank/DDBJ databases">
        <title>Genomic of Parafulvivirga corallium.</title>
        <authorList>
            <person name="Wang G."/>
        </authorList>
    </citation>
    <scope>NUCLEOTIDE SEQUENCE</scope>
    <source>
        <strain evidence="2">BMA10</strain>
    </source>
</reference>
<dbReference type="Gene3D" id="3.30.720.110">
    <property type="match status" value="1"/>
</dbReference>